<dbReference type="Pfam" id="PF01152">
    <property type="entry name" value="Bac_globin"/>
    <property type="match status" value="1"/>
</dbReference>
<evidence type="ECO:0000313" key="6">
    <source>
        <dbReference type="Proteomes" id="UP001595937"/>
    </source>
</evidence>
<dbReference type="GeneID" id="303296933"/>
<dbReference type="InterPro" id="IPR001486">
    <property type="entry name" value="Hemoglobin_trunc"/>
</dbReference>
<keyword evidence="4" id="KW-0408">Iron</keyword>
<dbReference type="Gene3D" id="1.10.490.10">
    <property type="entry name" value="Globins"/>
    <property type="match status" value="1"/>
</dbReference>
<evidence type="ECO:0000313" key="5">
    <source>
        <dbReference type="EMBL" id="MFC5299281.1"/>
    </source>
</evidence>
<dbReference type="InterPro" id="IPR009050">
    <property type="entry name" value="Globin-like_sf"/>
</dbReference>
<organism evidence="5 6">
    <name type="scientific">Brachybacterium tyrofermentans</name>
    <dbReference type="NCBI Taxonomy" id="47848"/>
    <lineage>
        <taxon>Bacteria</taxon>
        <taxon>Bacillati</taxon>
        <taxon>Actinomycetota</taxon>
        <taxon>Actinomycetes</taxon>
        <taxon>Micrococcales</taxon>
        <taxon>Dermabacteraceae</taxon>
        <taxon>Brachybacterium</taxon>
    </lineage>
</organism>
<dbReference type="InterPro" id="IPR012292">
    <property type="entry name" value="Globin/Proto"/>
</dbReference>
<protein>
    <submittedName>
        <fullName evidence="5">Oxidoreductase</fullName>
    </submittedName>
</protein>
<comment type="caution">
    <text evidence="5">The sequence shown here is derived from an EMBL/GenBank/DDBJ whole genome shotgun (WGS) entry which is preliminary data.</text>
</comment>
<evidence type="ECO:0000256" key="4">
    <source>
        <dbReference type="ARBA" id="ARBA00023004"/>
    </source>
</evidence>
<keyword evidence="6" id="KW-1185">Reference proteome</keyword>
<dbReference type="SUPFAM" id="SSF46458">
    <property type="entry name" value="Globin-like"/>
    <property type="match status" value="1"/>
</dbReference>
<keyword evidence="1" id="KW-0813">Transport</keyword>
<dbReference type="EMBL" id="JBHSLN010000087">
    <property type="protein sequence ID" value="MFC5299281.1"/>
    <property type="molecule type" value="Genomic_DNA"/>
</dbReference>
<sequence>MEQNIFDAAGGMDAMRSIARCWHDLAVTDPVVAHAFSHGYAADHEERLATYLAQALGGPSAYTESYGAPAHMDRLHAGNGIHEDFDEAGIAVFARAVAQAGIPDPAATAIVEYWTWMTRDVLNRYPAASVAVPSDAPVHTWTWDGPSAPGD</sequence>
<evidence type="ECO:0000256" key="2">
    <source>
        <dbReference type="ARBA" id="ARBA00022617"/>
    </source>
</evidence>
<proteinExistence type="predicted"/>
<keyword evidence="3" id="KW-0479">Metal-binding</keyword>
<dbReference type="Proteomes" id="UP001595937">
    <property type="component" value="Unassembled WGS sequence"/>
</dbReference>
<gene>
    <name evidence="5" type="ORF">ACFPK8_17325</name>
</gene>
<reference evidence="6" key="1">
    <citation type="journal article" date="2019" name="Int. J. Syst. Evol. Microbiol.">
        <title>The Global Catalogue of Microorganisms (GCM) 10K type strain sequencing project: providing services to taxonomists for standard genome sequencing and annotation.</title>
        <authorList>
            <consortium name="The Broad Institute Genomics Platform"/>
            <consortium name="The Broad Institute Genome Sequencing Center for Infectious Disease"/>
            <person name="Wu L."/>
            <person name="Ma J."/>
        </authorList>
    </citation>
    <scope>NUCLEOTIDE SEQUENCE [LARGE SCALE GENOMIC DNA]</scope>
    <source>
        <strain evidence="6">CGMCC 1.16455</strain>
    </source>
</reference>
<dbReference type="RefSeq" id="WP_193117920.1">
    <property type="nucleotide sequence ID" value="NZ_BAAAIR010000033.1"/>
</dbReference>
<name>A0ABW0FKJ4_9MICO</name>
<evidence type="ECO:0000256" key="3">
    <source>
        <dbReference type="ARBA" id="ARBA00022723"/>
    </source>
</evidence>
<keyword evidence="2" id="KW-0349">Heme</keyword>
<evidence type="ECO:0000256" key="1">
    <source>
        <dbReference type="ARBA" id="ARBA00022448"/>
    </source>
</evidence>
<accession>A0ABW0FKJ4</accession>